<feature type="compositionally biased region" description="Polar residues" evidence="1">
    <location>
        <begin position="181"/>
        <end position="200"/>
    </location>
</feature>
<dbReference type="EMBL" id="JBHSXN010000001">
    <property type="protein sequence ID" value="MFC6951267.1"/>
    <property type="molecule type" value="Genomic_DNA"/>
</dbReference>
<proteinExistence type="predicted"/>
<dbReference type="PROSITE" id="PS51257">
    <property type="entry name" value="PROKAR_LIPOPROTEIN"/>
    <property type="match status" value="1"/>
</dbReference>
<name>A0ABD5VB22_9EURY</name>
<evidence type="ECO:0000256" key="1">
    <source>
        <dbReference type="SAM" id="MobiDB-lite"/>
    </source>
</evidence>
<keyword evidence="4" id="KW-1185">Reference proteome</keyword>
<feature type="domain" description="DUF4382" evidence="2">
    <location>
        <begin position="30"/>
        <end position="166"/>
    </location>
</feature>
<dbReference type="InterPro" id="IPR025491">
    <property type="entry name" value="DUF4382"/>
</dbReference>
<protein>
    <submittedName>
        <fullName evidence="3">DUF4382 domain-containing protein</fullName>
    </submittedName>
</protein>
<evidence type="ECO:0000313" key="3">
    <source>
        <dbReference type="EMBL" id="MFC6951267.1"/>
    </source>
</evidence>
<evidence type="ECO:0000259" key="2">
    <source>
        <dbReference type="Pfam" id="PF14321"/>
    </source>
</evidence>
<gene>
    <name evidence="3" type="ORF">ACFQGB_00195</name>
</gene>
<sequence length="200" mass="20897">MRRRTLLGATAVSTVAALGGCLSSITGASTGTLATHVSDRPGDIEDFESCVVTVTELDVMPADADESETLDVEEGSVDLTEVKGEKSELVDRSDLETGEYDWLRVTIDGDVDATLADGGGDATVKVPSNGLKLNKAFEVREGTTTNFTADFTPVKRGQGSTYNIQPVTQEVTVTYEDDESTSGTAANESTSGTAANETSA</sequence>
<accession>A0ABD5VB22</accession>
<organism evidence="3 4">
    <name type="scientific">Halorubellus litoreus</name>
    <dbReference type="NCBI Taxonomy" id="755308"/>
    <lineage>
        <taxon>Archaea</taxon>
        <taxon>Methanobacteriati</taxon>
        <taxon>Methanobacteriota</taxon>
        <taxon>Stenosarchaea group</taxon>
        <taxon>Halobacteria</taxon>
        <taxon>Halobacteriales</taxon>
        <taxon>Halorubellaceae</taxon>
        <taxon>Halorubellus</taxon>
    </lineage>
</organism>
<reference evidence="3 4" key="1">
    <citation type="journal article" date="2019" name="Int. J. Syst. Evol. Microbiol.">
        <title>The Global Catalogue of Microorganisms (GCM) 10K type strain sequencing project: providing services to taxonomists for standard genome sequencing and annotation.</title>
        <authorList>
            <consortium name="The Broad Institute Genomics Platform"/>
            <consortium name="The Broad Institute Genome Sequencing Center for Infectious Disease"/>
            <person name="Wu L."/>
            <person name="Ma J."/>
        </authorList>
    </citation>
    <scope>NUCLEOTIDE SEQUENCE [LARGE SCALE GENOMIC DNA]</scope>
    <source>
        <strain evidence="3 4">GX26</strain>
    </source>
</reference>
<dbReference type="AlphaFoldDB" id="A0ABD5VB22"/>
<dbReference type="RefSeq" id="WP_336348306.1">
    <property type="nucleotide sequence ID" value="NZ_JAZAQL010000001.1"/>
</dbReference>
<feature type="region of interest" description="Disordered" evidence="1">
    <location>
        <begin position="175"/>
        <end position="200"/>
    </location>
</feature>
<dbReference type="Pfam" id="PF14321">
    <property type="entry name" value="DUF4382"/>
    <property type="match status" value="1"/>
</dbReference>
<comment type="caution">
    <text evidence="3">The sequence shown here is derived from an EMBL/GenBank/DDBJ whole genome shotgun (WGS) entry which is preliminary data.</text>
</comment>
<dbReference type="Proteomes" id="UP001596395">
    <property type="component" value="Unassembled WGS sequence"/>
</dbReference>
<evidence type="ECO:0000313" key="4">
    <source>
        <dbReference type="Proteomes" id="UP001596395"/>
    </source>
</evidence>